<proteinExistence type="predicted"/>
<keyword evidence="1" id="KW-0472">Membrane</keyword>
<comment type="caution">
    <text evidence="2">The sequence shown here is derived from an EMBL/GenBank/DDBJ whole genome shotgun (WGS) entry which is preliminary data.</text>
</comment>
<reference evidence="2 3" key="1">
    <citation type="submission" date="2018-03" db="EMBL/GenBank/DDBJ databases">
        <title>Genomic Encyclopedia of Archaeal and Bacterial Type Strains, Phase II (KMG-II): from individual species to whole genera.</title>
        <authorList>
            <person name="Goeker M."/>
        </authorList>
    </citation>
    <scope>NUCLEOTIDE SEQUENCE [LARGE SCALE GENOMIC DNA]</scope>
    <source>
        <strain evidence="2 3">DSM 100214</strain>
    </source>
</reference>
<dbReference type="EMBL" id="QICL01000014">
    <property type="protein sequence ID" value="PXV63369.1"/>
    <property type="molecule type" value="Genomic_DNA"/>
</dbReference>
<protein>
    <submittedName>
        <fullName evidence="2">Uncharacterized protein</fullName>
    </submittedName>
</protein>
<gene>
    <name evidence="2" type="ORF">CLV62_11486</name>
</gene>
<dbReference type="OrthoDB" id="996756at2"/>
<dbReference type="AlphaFoldDB" id="A0A2V3PPZ1"/>
<dbReference type="RefSeq" id="WP_110311012.1">
    <property type="nucleotide sequence ID" value="NZ_QICL01000014.1"/>
</dbReference>
<feature type="transmembrane region" description="Helical" evidence="1">
    <location>
        <begin position="54"/>
        <end position="72"/>
    </location>
</feature>
<organism evidence="2 3">
    <name type="scientific">Dysgonomonas alginatilytica</name>
    <dbReference type="NCBI Taxonomy" id="1605892"/>
    <lineage>
        <taxon>Bacteria</taxon>
        <taxon>Pseudomonadati</taxon>
        <taxon>Bacteroidota</taxon>
        <taxon>Bacteroidia</taxon>
        <taxon>Bacteroidales</taxon>
        <taxon>Dysgonomonadaceae</taxon>
        <taxon>Dysgonomonas</taxon>
    </lineage>
</organism>
<evidence type="ECO:0000313" key="3">
    <source>
        <dbReference type="Proteomes" id="UP000247973"/>
    </source>
</evidence>
<accession>A0A2V3PPZ1</accession>
<evidence type="ECO:0000313" key="2">
    <source>
        <dbReference type="EMBL" id="PXV63369.1"/>
    </source>
</evidence>
<keyword evidence="3" id="KW-1185">Reference proteome</keyword>
<dbReference type="Proteomes" id="UP000247973">
    <property type="component" value="Unassembled WGS sequence"/>
</dbReference>
<keyword evidence="1" id="KW-0812">Transmembrane</keyword>
<keyword evidence="1" id="KW-1133">Transmembrane helix</keyword>
<evidence type="ECO:0000256" key="1">
    <source>
        <dbReference type="SAM" id="Phobius"/>
    </source>
</evidence>
<name>A0A2V3PPZ1_9BACT</name>
<feature type="transmembrane region" description="Helical" evidence="1">
    <location>
        <begin position="24"/>
        <end position="48"/>
    </location>
</feature>
<sequence length="199" mass="23020">MNSDKLQRLEKNKKFRKKFYNKEVWKNYAIIPPSVILFASLFGILYLFNLDRLVSLYTIPCLILLVLGTIWLKAARRYILTQSISDDKTFLICPIISLMNKEGKTIRMFSVGNNRHNKNYLEKKKKEILDSISGDFSALDLTSKAGLQLIPNTDVYIVTPSFSDRIANKNAKMSVNTYAIFDNSDKIRYINLRELESFS</sequence>